<dbReference type="STRING" id="1171373.PACID_17570"/>
<dbReference type="SUPFAM" id="SSF48013">
    <property type="entry name" value="NusB-like"/>
    <property type="match status" value="1"/>
</dbReference>
<dbReference type="SUPFAM" id="SSF53335">
    <property type="entry name" value="S-adenosyl-L-methionine-dependent methyltransferases"/>
    <property type="match status" value="1"/>
</dbReference>
<dbReference type="InterPro" id="IPR001678">
    <property type="entry name" value="MeTrfase_RsmB-F_NOP2_dom"/>
</dbReference>
<feature type="domain" description="SAM-dependent MTase RsmB/NOP-type" evidence="6">
    <location>
        <begin position="156"/>
        <end position="452"/>
    </location>
</feature>
<keyword evidence="1 5" id="KW-0489">Methyltransferase</keyword>
<dbReference type="EC" id="2.1.1.-" evidence="7"/>
<dbReference type="Gene3D" id="3.40.50.150">
    <property type="entry name" value="Vaccinia Virus protein VP39"/>
    <property type="match status" value="1"/>
</dbReference>
<dbReference type="EMBL" id="CP003493">
    <property type="protein sequence ID" value="AFV89561.1"/>
    <property type="molecule type" value="Genomic_DNA"/>
</dbReference>
<dbReference type="Gene3D" id="1.10.940.10">
    <property type="entry name" value="NusB-like"/>
    <property type="match status" value="1"/>
</dbReference>
<evidence type="ECO:0000313" key="7">
    <source>
        <dbReference type="EMBL" id="AFV89561.1"/>
    </source>
</evidence>
<dbReference type="eggNOG" id="COG0144">
    <property type="taxonomic scope" value="Bacteria"/>
</dbReference>
<dbReference type="PANTHER" id="PTHR22807:SF53">
    <property type="entry name" value="RIBOSOMAL RNA SMALL SUBUNIT METHYLTRANSFERASE B-RELATED"/>
    <property type="match status" value="1"/>
</dbReference>
<dbReference type="GO" id="GO:0003723">
    <property type="term" value="F:RNA binding"/>
    <property type="evidence" value="ECO:0007669"/>
    <property type="project" value="UniProtKB-UniRule"/>
</dbReference>
<dbReference type="PATRIC" id="fig|1171373.8.peg.1736"/>
<gene>
    <name evidence="7" type="ordered locus">PACID_17570</name>
</gene>
<dbReference type="eggNOG" id="COG0781">
    <property type="taxonomic scope" value="Bacteria"/>
</dbReference>
<comment type="similarity">
    <text evidence="5">Belongs to the class I-like SAM-binding methyltransferase superfamily. RsmB/NOP family.</text>
</comment>
<evidence type="ECO:0000259" key="6">
    <source>
        <dbReference type="PROSITE" id="PS51686"/>
    </source>
</evidence>
<sequence>MAHQQRRGRRPATPPDPARTAAFRALMAVESEGAYANLAVSEAISRAHLSGRDAAFATELVDGTARGLGTWDAVLAAASGRRPVDLQPAVRTVLRMACHQILATRVPVRAAVDTSVSLARAQIGERVTGLVNAVSRKIARHDLDGWAEELGADPLERTALRTLHPRWIVSEVTALLGAEEAEKALAADNLAPVPTLVVRPGLAEVPELVEAGATACRYSPYGATRPGNPAEVPAVAQGRAGVQDEGSQLVALALARAADQGPWLDLCSGPGGKAALLAGLAADRDHDLVAVEIHPHRADMVARALAPLPGRHQVVVAEGRRTPWNPGTFGAVLADVPCSGLGSLRRRPESRWRRKPGDLQDLQRLQKELLASAVDSAAPGAAIGYVTCSPAAAETLDVTGWALETLPVDLLDAPALMPEVPDAATGPGGRCLQLWPHRHGTDAMFCALLRKHHR</sequence>
<organism evidence="7 8">
    <name type="scientific">Acidipropionibacterium acidipropionici (strain ATCC 4875 / DSM 20272 / JCM 6432 / NBRC 12425 / NCIMB 8070 / 4)</name>
    <name type="common">Propionibacterium acidipropionici</name>
    <dbReference type="NCBI Taxonomy" id="1171373"/>
    <lineage>
        <taxon>Bacteria</taxon>
        <taxon>Bacillati</taxon>
        <taxon>Actinomycetota</taxon>
        <taxon>Actinomycetes</taxon>
        <taxon>Propionibacteriales</taxon>
        <taxon>Propionibacteriaceae</taxon>
        <taxon>Acidipropionibacterium</taxon>
    </lineage>
</organism>
<dbReference type="Pfam" id="PF01189">
    <property type="entry name" value="Methyltr_RsmB-F"/>
    <property type="match status" value="1"/>
</dbReference>
<dbReference type="PRINTS" id="PR02008">
    <property type="entry name" value="RCMTFAMILY"/>
</dbReference>
<dbReference type="InterPro" id="IPR049560">
    <property type="entry name" value="MeTrfase_RsmB-F_NOP2_cat"/>
</dbReference>
<evidence type="ECO:0000256" key="3">
    <source>
        <dbReference type="ARBA" id="ARBA00022691"/>
    </source>
</evidence>
<dbReference type="GO" id="GO:0006355">
    <property type="term" value="P:regulation of DNA-templated transcription"/>
    <property type="evidence" value="ECO:0007669"/>
    <property type="project" value="InterPro"/>
</dbReference>
<name>K7RT16_ACIA4</name>
<dbReference type="Pfam" id="PF01029">
    <property type="entry name" value="NusB"/>
    <property type="match status" value="1"/>
</dbReference>
<accession>K7RT16</accession>
<dbReference type="Proteomes" id="UP000000214">
    <property type="component" value="Chromosome"/>
</dbReference>
<dbReference type="PANTHER" id="PTHR22807">
    <property type="entry name" value="NOP2 YEAST -RELATED NOL1/NOP2/FMU SUN DOMAIN-CONTAINING"/>
    <property type="match status" value="1"/>
</dbReference>
<keyword evidence="2 5" id="KW-0808">Transferase</keyword>
<evidence type="ECO:0000313" key="8">
    <source>
        <dbReference type="Proteomes" id="UP000000214"/>
    </source>
</evidence>
<dbReference type="InterPro" id="IPR023267">
    <property type="entry name" value="RCMT"/>
</dbReference>
<feature type="binding site" evidence="5">
    <location>
        <position position="292"/>
    </location>
    <ligand>
        <name>S-adenosyl-L-methionine</name>
        <dbReference type="ChEBI" id="CHEBI:59789"/>
    </ligand>
</feature>
<evidence type="ECO:0000256" key="1">
    <source>
        <dbReference type="ARBA" id="ARBA00022603"/>
    </source>
</evidence>
<dbReference type="GO" id="GO:0008173">
    <property type="term" value="F:RNA methyltransferase activity"/>
    <property type="evidence" value="ECO:0007669"/>
    <property type="project" value="InterPro"/>
</dbReference>
<feature type="active site" description="Nucleophile" evidence="5">
    <location>
        <position position="388"/>
    </location>
</feature>
<dbReference type="AlphaFoldDB" id="K7RT16"/>
<evidence type="ECO:0000256" key="4">
    <source>
        <dbReference type="ARBA" id="ARBA00022884"/>
    </source>
</evidence>
<keyword evidence="4 5" id="KW-0694">RNA-binding</keyword>
<dbReference type="GO" id="GO:0001510">
    <property type="term" value="P:RNA methylation"/>
    <property type="evidence" value="ECO:0007669"/>
    <property type="project" value="InterPro"/>
</dbReference>
<reference evidence="7 8" key="1">
    <citation type="journal article" date="2012" name="BMC Genomics">
        <title>The genome sequence of Propionibacterium acidipropionici provides insights into its biotechnological and industrial potential.</title>
        <authorList>
            <person name="Parizzi L.P."/>
            <person name="Grassi M.C."/>
            <person name="Llerena L.A."/>
            <person name="Carazzolle M.F."/>
            <person name="Queiroz V.L."/>
            <person name="Lunardi I."/>
            <person name="Zeidler A.F."/>
            <person name="Teixeira P.J."/>
            <person name="Mieczkowski P."/>
            <person name="Rincones J."/>
            <person name="Pereira G.A."/>
        </authorList>
    </citation>
    <scope>NUCLEOTIDE SEQUENCE [LARGE SCALE GENOMIC DNA]</scope>
    <source>
        <strain evidence="8">ATCC 4875 / DSM 20272 / JCM 6432 / NBRC 12425 / NCIMB 8070</strain>
    </source>
</reference>
<feature type="binding site" evidence="5">
    <location>
        <begin position="267"/>
        <end position="273"/>
    </location>
    <ligand>
        <name>S-adenosyl-L-methionine</name>
        <dbReference type="ChEBI" id="CHEBI:59789"/>
    </ligand>
</feature>
<dbReference type="KEGG" id="pbo:PACID_17570"/>
<dbReference type="RefSeq" id="WP_015070465.1">
    <property type="nucleotide sequence ID" value="NC_019395.1"/>
</dbReference>
<dbReference type="InterPro" id="IPR006027">
    <property type="entry name" value="NusB_RsmB_TIM44"/>
</dbReference>
<dbReference type="PROSITE" id="PS51686">
    <property type="entry name" value="SAM_MT_RSMB_NOP"/>
    <property type="match status" value="1"/>
</dbReference>
<comment type="caution">
    <text evidence="5">Lacks conserved residue(s) required for the propagation of feature annotation.</text>
</comment>
<keyword evidence="3 5" id="KW-0949">S-adenosyl-L-methionine</keyword>
<evidence type="ECO:0000256" key="5">
    <source>
        <dbReference type="PROSITE-ProRule" id="PRU01023"/>
    </source>
</evidence>
<dbReference type="InterPro" id="IPR035926">
    <property type="entry name" value="NusB-like_sf"/>
</dbReference>
<proteinExistence type="inferred from homology"/>
<dbReference type="HOGENOM" id="CLU_005316_0_3_11"/>
<evidence type="ECO:0000256" key="2">
    <source>
        <dbReference type="ARBA" id="ARBA00022679"/>
    </source>
</evidence>
<protein>
    <submittedName>
        <fullName evidence="7">tRNA/rRNA cytosine-C5-methylase</fullName>
        <ecNumber evidence="7">2.1.1.-</ecNumber>
    </submittedName>
</protein>
<dbReference type="InterPro" id="IPR029063">
    <property type="entry name" value="SAM-dependent_MTases_sf"/>
</dbReference>
<feature type="binding site" evidence="5">
    <location>
        <position position="335"/>
    </location>
    <ligand>
        <name>S-adenosyl-L-methionine</name>
        <dbReference type="ChEBI" id="CHEBI:59789"/>
    </ligand>
</feature>